<proteinExistence type="predicted"/>
<sequence length="115" mass="13201">MKNYVIQNEWLEEGVTEEVPGKELSVGNHYLPHRPVIKETSTTFSMKIRPVFDTSAKIHNPPSLKDSLETGNTLIESIPSILATETNRCNFRHQKGYSTNIFTRERSRLRKIAMV</sequence>
<keyword evidence="2" id="KW-1185">Reference proteome</keyword>
<evidence type="ECO:0000313" key="2">
    <source>
        <dbReference type="Proteomes" id="UP001054837"/>
    </source>
</evidence>
<dbReference type="AlphaFoldDB" id="A0AAV4QKL3"/>
<dbReference type="Proteomes" id="UP001054837">
    <property type="component" value="Unassembled WGS sequence"/>
</dbReference>
<gene>
    <name evidence="1" type="primary">X975_05602</name>
    <name evidence="1" type="ORF">CDAR_266791</name>
</gene>
<evidence type="ECO:0008006" key="3">
    <source>
        <dbReference type="Google" id="ProtNLM"/>
    </source>
</evidence>
<name>A0AAV4QKL3_9ARAC</name>
<reference evidence="1 2" key="1">
    <citation type="submission" date="2021-06" db="EMBL/GenBank/DDBJ databases">
        <title>Caerostris darwini draft genome.</title>
        <authorList>
            <person name="Kono N."/>
            <person name="Arakawa K."/>
        </authorList>
    </citation>
    <scope>NUCLEOTIDE SEQUENCE [LARGE SCALE GENOMIC DNA]</scope>
</reference>
<organism evidence="1 2">
    <name type="scientific">Caerostris darwini</name>
    <dbReference type="NCBI Taxonomy" id="1538125"/>
    <lineage>
        <taxon>Eukaryota</taxon>
        <taxon>Metazoa</taxon>
        <taxon>Ecdysozoa</taxon>
        <taxon>Arthropoda</taxon>
        <taxon>Chelicerata</taxon>
        <taxon>Arachnida</taxon>
        <taxon>Araneae</taxon>
        <taxon>Araneomorphae</taxon>
        <taxon>Entelegynae</taxon>
        <taxon>Araneoidea</taxon>
        <taxon>Araneidae</taxon>
        <taxon>Caerostris</taxon>
    </lineage>
</organism>
<accession>A0AAV4QKL3</accession>
<evidence type="ECO:0000313" key="1">
    <source>
        <dbReference type="EMBL" id="GIY09700.1"/>
    </source>
</evidence>
<protein>
    <recommendedName>
        <fullName evidence="3">Breast cancer type 1 susceptibility protein</fullName>
    </recommendedName>
</protein>
<comment type="caution">
    <text evidence="1">The sequence shown here is derived from an EMBL/GenBank/DDBJ whole genome shotgun (WGS) entry which is preliminary data.</text>
</comment>
<dbReference type="EMBL" id="BPLQ01004675">
    <property type="protein sequence ID" value="GIY09700.1"/>
    <property type="molecule type" value="Genomic_DNA"/>
</dbReference>